<reference evidence="3 4" key="1">
    <citation type="submission" date="2016-10" db="EMBL/GenBank/DDBJ databases">
        <title>Comparative genome analysis of multiple Pseudomonas spp. focuses on biocontrol and plant growth promoting traits.</title>
        <authorList>
            <person name="Tao X.-Y."/>
            <person name="Taylor C.G."/>
        </authorList>
    </citation>
    <scope>NUCLEOTIDE SEQUENCE [LARGE SCALE GENOMIC DNA]</scope>
    <source>
        <strain evidence="3 4">28B5</strain>
    </source>
</reference>
<feature type="domain" description="DUF4398" evidence="2">
    <location>
        <begin position="39"/>
        <end position="115"/>
    </location>
</feature>
<keyword evidence="1" id="KW-0732">Signal</keyword>
<proteinExistence type="predicted"/>
<protein>
    <submittedName>
        <fullName evidence="3">Chromosome segregation ATPase</fullName>
    </submittedName>
</protein>
<evidence type="ECO:0000256" key="1">
    <source>
        <dbReference type="SAM" id="SignalP"/>
    </source>
</evidence>
<gene>
    <name evidence="3" type="ORF">BK670_03340</name>
</gene>
<name>A0A423MK64_PSEFL</name>
<evidence type="ECO:0000313" key="3">
    <source>
        <dbReference type="EMBL" id="RON84951.1"/>
    </source>
</evidence>
<feature type="signal peptide" evidence="1">
    <location>
        <begin position="1"/>
        <end position="31"/>
    </location>
</feature>
<dbReference type="Proteomes" id="UP000285378">
    <property type="component" value="Unassembled WGS sequence"/>
</dbReference>
<dbReference type="AlphaFoldDB" id="A0A423MK64"/>
<dbReference type="Gene3D" id="1.20.1270.390">
    <property type="match status" value="1"/>
</dbReference>
<dbReference type="EMBL" id="MOBX01000003">
    <property type="protein sequence ID" value="RON84951.1"/>
    <property type="molecule type" value="Genomic_DNA"/>
</dbReference>
<evidence type="ECO:0000313" key="4">
    <source>
        <dbReference type="Proteomes" id="UP000285378"/>
    </source>
</evidence>
<comment type="caution">
    <text evidence="3">The sequence shown here is derived from an EMBL/GenBank/DDBJ whole genome shotgun (WGS) entry which is preliminary data.</text>
</comment>
<evidence type="ECO:0000259" key="2">
    <source>
        <dbReference type="Pfam" id="PF14346"/>
    </source>
</evidence>
<dbReference type="Pfam" id="PF14346">
    <property type="entry name" value="DUF4398"/>
    <property type="match status" value="1"/>
</dbReference>
<sequence>MEQLMNLQHLFSRARLSVSVVVVAAALSACASAPIPEQQISLSKEAVNRAVSADATQYAPLEMKAAQDKMFLMERALGEKNYPQAKLLAEQIEADANLAERKARAVKWQKQLTDARSGIQVLKQEMLQDPVTGFNPPASAQ</sequence>
<organism evidence="3 4">
    <name type="scientific">Pseudomonas fluorescens</name>
    <dbReference type="NCBI Taxonomy" id="294"/>
    <lineage>
        <taxon>Bacteria</taxon>
        <taxon>Pseudomonadati</taxon>
        <taxon>Pseudomonadota</taxon>
        <taxon>Gammaproteobacteria</taxon>
        <taxon>Pseudomonadales</taxon>
        <taxon>Pseudomonadaceae</taxon>
        <taxon>Pseudomonas</taxon>
    </lineage>
</organism>
<accession>A0A423MK64</accession>
<feature type="chain" id="PRO_5019075166" evidence="1">
    <location>
        <begin position="32"/>
        <end position="141"/>
    </location>
</feature>
<dbReference type="InterPro" id="IPR025511">
    <property type="entry name" value="DUF4398"/>
</dbReference>